<dbReference type="PROSITE" id="PS50850">
    <property type="entry name" value="MFS"/>
    <property type="match status" value="1"/>
</dbReference>
<comment type="subcellular location">
    <subcellularLocation>
        <location evidence="1">Cell membrane</location>
        <topology evidence="1">Multi-pass membrane protein</topology>
    </subcellularLocation>
</comment>
<dbReference type="CDD" id="cd17502">
    <property type="entry name" value="MFS_Azr1_MDR_like"/>
    <property type="match status" value="1"/>
</dbReference>
<dbReference type="Gene3D" id="1.20.1720.10">
    <property type="entry name" value="Multidrug resistance protein D"/>
    <property type="match status" value="1"/>
</dbReference>
<gene>
    <name evidence="8" type="ORF">KHA94_21550</name>
</gene>
<keyword evidence="3 6" id="KW-0812">Transmembrane</keyword>
<proteinExistence type="predicted"/>
<feature type="transmembrane region" description="Helical" evidence="6">
    <location>
        <begin position="264"/>
        <end position="283"/>
    </location>
</feature>
<dbReference type="InterPro" id="IPR020846">
    <property type="entry name" value="MFS_dom"/>
</dbReference>
<keyword evidence="5 6" id="KW-0472">Membrane</keyword>
<comment type="caution">
    <text evidence="8">The sequence shown here is derived from an EMBL/GenBank/DDBJ whole genome shotgun (WGS) entry which is preliminary data.</text>
</comment>
<organism evidence="8 9">
    <name type="scientific">Cytobacillus citreus</name>
    <dbReference type="NCBI Taxonomy" id="2833586"/>
    <lineage>
        <taxon>Bacteria</taxon>
        <taxon>Bacillati</taxon>
        <taxon>Bacillota</taxon>
        <taxon>Bacilli</taxon>
        <taxon>Bacillales</taxon>
        <taxon>Bacillaceae</taxon>
        <taxon>Cytobacillus</taxon>
    </lineage>
</organism>
<dbReference type="Pfam" id="PF07690">
    <property type="entry name" value="MFS_1"/>
    <property type="match status" value="1"/>
</dbReference>
<dbReference type="PANTHER" id="PTHR23501">
    <property type="entry name" value="MAJOR FACILITATOR SUPERFAMILY"/>
    <property type="match status" value="1"/>
</dbReference>
<feature type="transmembrane region" description="Helical" evidence="6">
    <location>
        <begin position="360"/>
        <end position="383"/>
    </location>
</feature>
<feature type="transmembrane region" description="Helical" evidence="6">
    <location>
        <begin position="137"/>
        <end position="155"/>
    </location>
</feature>
<dbReference type="Proteomes" id="UP000681027">
    <property type="component" value="Unassembled WGS sequence"/>
</dbReference>
<feature type="transmembrane region" description="Helical" evidence="6">
    <location>
        <begin position="222"/>
        <end position="243"/>
    </location>
</feature>
<protein>
    <submittedName>
        <fullName evidence="8">MFS transporter</fullName>
    </submittedName>
</protein>
<keyword evidence="9" id="KW-1185">Reference proteome</keyword>
<feature type="transmembrane region" description="Helical" evidence="6">
    <location>
        <begin position="425"/>
        <end position="447"/>
    </location>
</feature>
<evidence type="ECO:0000256" key="3">
    <source>
        <dbReference type="ARBA" id="ARBA00022692"/>
    </source>
</evidence>
<feature type="transmembrane region" description="Helical" evidence="6">
    <location>
        <begin position="161"/>
        <end position="181"/>
    </location>
</feature>
<feature type="domain" description="Major facilitator superfamily (MFS) profile" evidence="7">
    <location>
        <begin position="10"/>
        <end position="451"/>
    </location>
</feature>
<feature type="transmembrane region" description="Helical" evidence="6">
    <location>
        <begin position="395"/>
        <end position="413"/>
    </location>
</feature>
<dbReference type="PRINTS" id="PR01036">
    <property type="entry name" value="TCRTETB"/>
</dbReference>
<feature type="transmembrane region" description="Helical" evidence="6">
    <location>
        <begin position="295"/>
        <end position="316"/>
    </location>
</feature>
<feature type="transmembrane region" description="Helical" evidence="6">
    <location>
        <begin position="75"/>
        <end position="92"/>
    </location>
</feature>
<evidence type="ECO:0000259" key="7">
    <source>
        <dbReference type="PROSITE" id="PS50850"/>
    </source>
</evidence>
<name>A0ABS5NY26_9BACI</name>
<evidence type="ECO:0000256" key="4">
    <source>
        <dbReference type="ARBA" id="ARBA00022989"/>
    </source>
</evidence>
<dbReference type="EMBL" id="JAGYPM010000005">
    <property type="protein sequence ID" value="MBS4192731.1"/>
    <property type="molecule type" value="Genomic_DNA"/>
</dbReference>
<feature type="transmembrane region" description="Helical" evidence="6">
    <location>
        <begin position="104"/>
        <end position="125"/>
    </location>
</feature>
<keyword evidence="4 6" id="KW-1133">Transmembrane helix</keyword>
<keyword evidence="2" id="KW-0813">Transport</keyword>
<dbReference type="Gene3D" id="1.20.1250.20">
    <property type="entry name" value="MFS general substrate transporter like domains"/>
    <property type="match status" value="1"/>
</dbReference>
<dbReference type="RefSeq" id="WP_213104179.1">
    <property type="nucleotide sequence ID" value="NZ_JAGYPM010000005.1"/>
</dbReference>
<evidence type="ECO:0000256" key="1">
    <source>
        <dbReference type="ARBA" id="ARBA00004651"/>
    </source>
</evidence>
<reference evidence="8 9" key="1">
    <citation type="submission" date="2021-05" db="EMBL/GenBank/DDBJ databases">
        <title>Novel Bacillus species.</title>
        <authorList>
            <person name="Liu G."/>
        </authorList>
    </citation>
    <scope>NUCLEOTIDE SEQUENCE [LARGE SCALE GENOMIC DNA]</scope>
    <source>
        <strain evidence="8 9">FJAT-49705</strain>
    </source>
</reference>
<evidence type="ECO:0000256" key="5">
    <source>
        <dbReference type="ARBA" id="ARBA00023136"/>
    </source>
</evidence>
<dbReference type="PANTHER" id="PTHR23501:SF191">
    <property type="entry name" value="VACUOLAR BASIC AMINO ACID TRANSPORTER 4"/>
    <property type="match status" value="1"/>
</dbReference>
<feature type="transmembrane region" description="Helical" evidence="6">
    <location>
        <begin position="193"/>
        <end position="216"/>
    </location>
</feature>
<evidence type="ECO:0000313" key="9">
    <source>
        <dbReference type="Proteomes" id="UP000681027"/>
    </source>
</evidence>
<dbReference type="InterPro" id="IPR036259">
    <property type="entry name" value="MFS_trans_sf"/>
</dbReference>
<feature type="transmembrane region" description="Helical" evidence="6">
    <location>
        <begin position="328"/>
        <end position="348"/>
    </location>
</feature>
<sequence>MQKQTKQRSVVLALLIATFLTAIEGTIVSTAMPKIVEDLGGSKLYTWVISVYLLAVVISTPIFGKLADLYGRKRMFTIGTIIFLIGSMLSGLSQTMEQLVLFRLIQGLGAGALTTIPFTIIGDVFEFKERAKIQGMISSVWGISGIIGPLAGGFIVDTISWHWIFYMNLPFGIFALILLSISLHENLEKKKQIIDYAGITTFAISMSSFLYALTLLKEDRSLTTSISALLAVSLITFCLFFYIEAKGKEPMLPLSLFKIKFITISNIAGFLLGFILVAITFYIPLWVQGVTGLNATFSGIAMLPMSITWPLGAVFVGRWLAKSPIGKMAVIGISLIIIGCIGLTFFRSGTTIPFLMADTAILGFGFGLAMTSFTVAVQSAVDWNMRGAAMGSHTLMRNLGQAIGIAVSGLLLSDKLYGHALESSLHSVFTMLILLAVCALAVTGVLLRQKEPALSS</sequence>
<feature type="transmembrane region" description="Helical" evidence="6">
    <location>
        <begin position="44"/>
        <end position="63"/>
    </location>
</feature>
<dbReference type="InterPro" id="IPR011701">
    <property type="entry name" value="MFS"/>
</dbReference>
<evidence type="ECO:0000313" key="8">
    <source>
        <dbReference type="EMBL" id="MBS4192731.1"/>
    </source>
</evidence>
<evidence type="ECO:0000256" key="2">
    <source>
        <dbReference type="ARBA" id="ARBA00022448"/>
    </source>
</evidence>
<dbReference type="SUPFAM" id="SSF103473">
    <property type="entry name" value="MFS general substrate transporter"/>
    <property type="match status" value="1"/>
</dbReference>
<accession>A0ABS5NY26</accession>
<evidence type="ECO:0000256" key="6">
    <source>
        <dbReference type="SAM" id="Phobius"/>
    </source>
</evidence>